<dbReference type="InterPro" id="IPR027417">
    <property type="entry name" value="P-loop_NTPase"/>
</dbReference>
<dbReference type="EMBL" id="CABVLZ010000001">
    <property type="protein sequence ID" value="VVU94467.1"/>
    <property type="molecule type" value="Genomic_DNA"/>
</dbReference>
<organism evidence="1">
    <name type="scientific">seawater metagenome</name>
    <dbReference type="NCBI Taxonomy" id="1561972"/>
    <lineage>
        <taxon>unclassified sequences</taxon>
        <taxon>metagenomes</taxon>
        <taxon>ecological metagenomes</taxon>
    </lineage>
</organism>
<gene>
    <name evidence="1" type="ORF">CPAV1605_189</name>
</gene>
<accession>A0A5E8CHD0</accession>
<evidence type="ECO:0000313" key="1">
    <source>
        <dbReference type="EMBL" id="VVU94467.1"/>
    </source>
</evidence>
<name>A0A5E8CHD0_9ZZZZ</name>
<proteinExistence type="predicted"/>
<sequence>MYYNIYFVICLILLAGVNGSIPSQNLLARKIKDYTEGEKENYFKGEYLAFQGESYKFLSEKKNKIYPNQENVALTLVQNFVDRKIVFQMCIGQTMSGKTGTMNSFIKQYISESKMNSDFIIDTSNIYIITGLSSKAWMKQTKDSFPPKIKDNVIHRDQLKVMKDKIENKENLLIIIDEVQYGSQHKQTISKMLHDMGLTNYDGFTDVNKMFEKNIKVVQFTATPDGLINDLLKKMNKDNYKIEIIKPGQGYVSSMKLFEDEQVIQFNNLADEGEFKNNISKVEKLIDNFKENKYFIFREDNKSKIEENLKQKFPQKNYDYQYYNQDTDIEINNILKKKPKRHTFILIKDKMRCSERLELDNVGILYERKPKEKRNISDSVMIQGLLGRATGYHNNTNMYVFTNIPSIIKYYNLWQSKFTDQTLIDNWNCNTKNKATINFTQENKNLTQEDKNITQENKNKVKYIFKEQAFSKIDNIDEALKKYGGNKTNMGKLINYLKKFTDIEQKRFMSGLLSLVKLREKLLNNKLIKRKKDLDVLKIVKRCAKKEWKFNNKHAKYSDFIVNETVKLNNNLKGKSGGEKLTIPCKKKKGDKWSWLMIFVEQEEEEVIIDSETDEVIIDSDSDEEITYSDSDEENHYNNVLYQN</sequence>
<dbReference type="SUPFAM" id="SSF52540">
    <property type="entry name" value="P-loop containing nucleoside triphosphate hydrolases"/>
    <property type="match status" value="1"/>
</dbReference>
<protein>
    <submittedName>
        <fullName evidence="1">Uncharacterized protein</fullName>
    </submittedName>
</protein>
<dbReference type="AlphaFoldDB" id="A0A5E8CHD0"/>
<reference evidence="1" key="1">
    <citation type="submission" date="2019-09" db="EMBL/GenBank/DDBJ databases">
        <authorList>
            <person name="Needham M D."/>
        </authorList>
    </citation>
    <scope>NUCLEOTIDE SEQUENCE</scope>
</reference>